<keyword evidence="2" id="KW-1185">Reference proteome</keyword>
<comment type="caution">
    <text evidence="1">The sequence shown here is derived from an EMBL/GenBank/DDBJ whole genome shotgun (WGS) entry which is preliminary data.</text>
</comment>
<gene>
    <name evidence="1" type="ORF">IV417_04215</name>
</gene>
<reference evidence="1 2" key="1">
    <citation type="journal article" date="2021" name="Arch. Microbiol.">
        <title>Harenicola maris gen. nov., sp. nov. isolated from the Sea of Japan shallow sediments.</title>
        <authorList>
            <person name="Romanenko L.A."/>
            <person name="Kurilenko V.V."/>
            <person name="Chernysheva N.Y."/>
            <person name="Tekutyeva L.A."/>
            <person name="Velansky P.V."/>
            <person name="Svetashev V.I."/>
            <person name="Isaeva M.P."/>
        </authorList>
    </citation>
    <scope>NUCLEOTIDE SEQUENCE [LARGE SCALE GENOMIC DNA]</scope>
    <source>
        <strain evidence="1 2">KMM 3653</strain>
    </source>
</reference>
<dbReference type="EMBL" id="JADQAZ010000001">
    <property type="protein sequence ID" value="MBT0956579.1"/>
    <property type="molecule type" value="Genomic_DNA"/>
</dbReference>
<proteinExistence type="predicted"/>
<evidence type="ECO:0000313" key="2">
    <source>
        <dbReference type="Proteomes" id="UP001315686"/>
    </source>
</evidence>
<evidence type="ECO:0000313" key="1">
    <source>
        <dbReference type="EMBL" id="MBT0956579.1"/>
    </source>
</evidence>
<dbReference type="RefSeq" id="WP_327792777.1">
    <property type="nucleotide sequence ID" value="NZ_JADQAZ010000001.1"/>
</dbReference>
<protein>
    <submittedName>
        <fullName evidence="1">Uncharacterized protein</fullName>
    </submittedName>
</protein>
<accession>A0AAP2G7J9</accession>
<dbReference type="AlphaFoldDB" id="A0AAP2G7J9"/>
<dbReference type="Proteomes" id="UP001315686">
    <property type="component" value="Unassembled WGS sequence"/>
</dbReference>
<organism evidence="1 2">
    <name type="scientific">Harenicola maris</name>
    <dbReference type="NCBI Taxonomy" id="2841044"/>
    <lineage>
        <taxon>Bacteria</taxon>
        <taxon>Pseudomonadati</taxon>
        <taxon>Pseudomonadota</taxon>
        <taxon>Alphaproteobacteria</taxon>
        <taxon>Rhodobacterales</taxon>
        <taxon>Paracoccaceae</taxon>
        <taxon>Harenicola</taxon>
    </lineage>
</organism>
<sequence>MEEDFAVLDFALVELPPLAVAEAFQRARQGGFQPKVEDEPAPKKGLLARLFGGGSKPKVPAIQMPGLAVLPEGSLPEGPITRLVLGDMGFGEDKDPLRLSHPIGTPARTLIEFRNHVETGPSEMLMKVSAALGAVEMIVFRYSGTRHPGADFGFAVYRDGALVRMRASRSPEGMEDDAEWSAVDHGAPHILESGLPDPDGLSAADVMTPEMQGDIMEALGIAPDRMFLPDAGYQTQLILGIGAGQPLDEYIESGAGVISATMAQVQAGADEADNEADNEGWEEEITTLLVTAVEDALPPEDHVPWLNDLTLQLEEGDVEGAMIKARALINQGGRPMAEREANVARLEQLFAIRGA</sequence>
<name>A0AAP2G7J9_9RHOB</name>